<proteinExistence type="predicted"/>
<sequence length="148" mass="16642">MKRIILIIATLLLAAWTASAQRNLEVGAIFDGKVVPPKAMKETFIKSAQLDPFNLERYHSVSFTGDDRVLKEVSRRVLADAEKATDQEIHMNEGDLVYAILTFEGANRDNQFVCYQCVSKDGGHVITLVYMHGPATLDDLKRLFKTKK</sequence>
<dbReference type="AlphaFoldDB" id="M4PWW6"/>
<accession>M4PWW6</accession>
<organism evidence="2">
    <name type="scientific">uncultured bacterium LAB20</name>
    <dbReference type="NCBI Taxonomy" id="1204709"/>
    <lineage>
        <taxon>Bacteria</taxon>
        <taxon>environmental samples</taxon>
    </lineage>
</organism>
<evidence type="ECO:0000256" key="1">
    <source>
        <dbReference type="SAM" id="SignalP"/>
    </source>
</evidence>
<evidence type="ECO:0008006" key="3">
    <source>
        <dbReference type="Google" id="ProtNLM"/>
    </source>
</evidence>
<protein>
    <recommendedName>
        <fullName evidence="3">DUF4252 domain-containing protein</fullName>
    </recommendedName>
</protein>
<evidence type="ECO:0000313" key="2">
    <source>
        <dbReference type="EMBL" id="AGH13493.1"/>
    </source>
</evidence>
<name>M4PWW6_9BACT</name>
<reference evidence="2" key="1">
    <citation type="journal article" date="2012" name="Biotechnol. Biofuels">
        <title>Microbial ?-glucosidases from cow rumen metagenome enhance the saccharification of lignocellulose in combination with commercial cellulase cocktail.</title>
        <authorList>
            <person name="Del Pozo M.V."/>
            <person name="Fernandez-Arrojo L."/>
            <person name="Gil-Martinez J."/>
            <person name="Montesinos A."/>
            <person name="Chernikova T.N."/>
            <person name="Nechitaylo T.Y."/>
            <person name="Waliszek A."/>
            <person name="Tortajada M."/>
            <person name="Rojas A."/>
            <person name="Huws S.A."/>
            <person name="Golyshina O.V."/>
            <person name="Newbold C.J."/>
            <person name="Polaina J."/>
            <person name="Ferrer M."/>
            <person name="Golyshin P.N."/>
        </authorList>
    </citation>
    <scope>NUCLEOTIDE SEQUENCE</scope>
</reference>
<dbReference type="Pfam" id="PF19603">
    <property type="entry name" value="DUF6108"/>
    <property type="match status" value="1"/>
</dbReference>
<feature type="chain" id="PRO_5004056613" description="DUF4252 domain-containing protein" evidence="1">
    <location>
        <begin position="21"/>
        <end position="148"/>
    </location>
</feature>
<dbReference type="EMBL" id="JX163906">
    <property type="protein sequence ID" value="AGH13493.1"/>
    <property type="molecule type" value="Genomic_DNA"/>
</dbReference>
<keyword evidence="1" id="KW-0732">Signal</keyword>
<dbReference type="InterPro" id="IPR046090">
    <property type="entry name" value="DUF6108"/>
</dbReference>
<feature type="signal peptide" evidence="1">
    <location>
        <begin position="1"/>
        <end position="20"/>
    </location>
</feature>